<dbReference type="EMBL" id="QSTI01000028">
    <property type="protein sequence ID" value="RGM45060.1"/>
    <property type="molecule type" value="Genomic_DNA"/>
</dbReference>
<dbReference type="AlphaFoldDB" id="A0A3E4WSR9"/>
<reference evidence="2 3" key="1">
    <citation type="submission" date="2018-08" db="EMBL/GenBank/DDBJ databases">
        <title>A genome reference for cultivated species of the human gut microbiota.</title>
        <authorList>
            <person name="Zou Y."/>
            <person name="Xue W."/>
            <person name="Luo G."/>
        </authorList>
    </citation>
    <scope>NUCLEOTIDE SEQUENCE [LARGE SCALE GENOMIC DNA]</scope>
    <source>
        <strain evidence="2 3">OM08-12AT</strain>
    </source>
</reference>
<feature type="coiled-coil region" evidence="1">
    <location>
        <begin position="396"/>
        <end position="423"/>
    </location>
</feature>
<keyword evidence="1" id="KW-0175">Coiled coil</keyword>
<sequence>MDEHDVVEAGTDLLFGDPKSVLKKIGLSILDKKQFEAIFVSAGKTVAEYEKDNTEQNDIRKILFCEETMRLLANEIRKSNSFDWLNDLDRCVNDLLSLSELDSINKARCKKHFEDIVIYQIKKLFPQRYGSYCLGDIHDNVNSLMASTQSSNETLNKILELMSQNDGEYNQKSPTTHEDWQDKSSYTLLEWHLERVEVDGIFAHKDSYTDDIIKLTETWQKERDEYPGWYIIPYNTAVELSMYTDENGLLQKHETEDIDVMLDFAYELCWRRIKTMLPYSEYEVFHLRQIWDKYYIKIKENAGGSDKIRKWFYIGQILLSDYRESMNWNEWQRLMDILIVYQESGNNGKVDLMIERAKACYFKLDIPSLRRELDQCDIPEECYEQRLLVIGLDLECGKLEESLEKLKQLRQDLICKVDENNENYYLKSLEASVLQLLSICQQAYSLHKGKYEFEQMGIDEILEEIDRKKEFFNWESWKNNVAKELFNHCVDNQFEKETFELNRSTVTICSYSRSGHAEGYQLYKVLEKLGIPFKCGCVTVISDMELSLISSICDIKNRLGLLLLVRCSSTGTIEKLVNRKFVMDLESGYIDDVIDILINAIEVNIGEIIAMGNGFPEYLAGHIRENVPILLQRFSSRASERMQKKELQFIQKIMSYRNIPPRFEVTQLMDKLLRQISERMKVKLLPLMMETEIVEQVTMHSRVDGSNGIDIFDCYFNKQGLDTLFEEYHVLIDEDVINWLLKDDWKSDYEWKTKVVRLKILDEYHLLSTKQHDEYVKLIWANIDEKTQLPKLTGYYLWVYETLPYIDESIPKLSVKNYFITYDIATDSNDLYLKQLTLLCANVELGYWNEKEVLIILNKISKYWYKIAENTANIMFEDNSRKAVYAIAAMLENCNSMISDEAREILIKLAHEMNEKGIYTKCFDIFILRDEQWERDVQENIFAMNESQSIDSLRAMEKYIKRYPDSVITSEMLEKIVELIELRKEPGLLSAIWILHNLVYAKNTVIDTIGIERIDRLLFFWAELINYDNAAMKDIKHCIELRQACAALAFRLFDWKTVNCGKGVEKWREICKSSDEANEVRNQWIW</sequence>
<proteinExistence type="predicted"/>
<comment type="caution">
    <text evidence="2">The sequence shown here is derived from an EMBL/GenBank/DDBJ whole genome shotgun (WGS) entry which is preliminary data.</text>
</comment>
<evidence type="ECO:0000256" key="1">
    <source>
        <dbReference type="SAM" id="Coils"/>
    </source>
</evidence>
<dbReference type="RefSeq" id="WP_117715477.1">
    <property type="nucleotide sequence ID" value="NZ_QSTI01000028.1"/>
</dbReference>
<accession>A0A3E4WSR9</accession>
<evidence type="ECO:0000313" key="3">
    <source>
        <dbReference type="Proteomes" id="UP000260717"/>
    </source>
</evidence>
<organism evidence="2 3">
    <name type="scientific">Agathobacter rectalis</name>
    <dbReference type="NCBI Taxonomy" id="39491"/>
    <lineage>
        <taxon>Bacteria</taxon>
        <taxon>Bacillati</taxon>
        <taxon>Bacillota</taxon>
        <taxon>Clostridia</taxon>
        <taxon>Lachnospirales</taxon>
        <taxon>Lachnospiraceae</taxon>
        <taxon>Agathobacter</taxon>
    </lineage>
</organism>
<evidence type="ECO:0000313" key="2">
    <source>
        <dbReference type="EMBL" id="RGM45060.1"/>
    </source>
</evidence>
<name>A0A3E4WSR9_9FIRM</name>
<dbReference type="Proteomes" id="UP000260717">
    <property type="component" value="Unassembled WGS sequence"/>
</dbReference>
<gene>
    <name evidence="2" type="ORF">DXC13_13405</name>
</gene>
<protein>
    <submittedName>
        <fullName evidence="2">Uncharacterized protein</fullName>
    </submittedName>
</protein>